<sequence>MDPRLLDYYNQELVSLRELASEFAKAHPRIGRRLVVQPGDVQDPYVERLIESFCFMAARTQVKLDTEFPRFTGRLLEVLYPNYVAPTPSMAVARFYPESSDPDLAQGLTIPRGTMVKSRVAEGEITPCQFRTGQDITLYPLAVAEARLTNVPADIPALDRYVPSHRQIRGALRLRLQTTNATRIAELRDLDRLPVYLAGDEQVASFLFELLHVGAVATLVGEPDRIGADGKPVHAVTRDAVVSEGMGTEQGLLPLTWSTFHGHNLLHEYFACPSRFYFFALTGLAAGLRRIDGHSVEIVVLLDQSTERLAPLVDASRFALFCSPVVNLFRRRTDQIELAERDVEFRLTPSRLEPMDYEVFSVDRLLGQKKFGAPELEFRPLYQTLNSDEGNYGRYFSTRREPRLTSQSARRYGTRTPYIGTELFVSLVDQHEAPFSEDIRYLSVDAWLTNRDLPMLVPRNGVSDLFSDDMDALAGLASIGLIRPPSTPKAPFAERELAWRLIRQLNFNFLPFSEMDHRAGGQGLRDALRLFLASDDAEQHRQVEALIGVKTQPATRVLPGNGPLVFGRGIECTLTVDESGFSGVSPYLLGTILEHYLARHVSINAFTQTELHSMQRGKVARWPVRMGARA</sequence>
<dbReference type="PANTHER" id="PTHR35370:SF1">
    <property type="entry name" value="TYPE VI SECRETION SYSTEM COMPONENT TSSF1"/>
    <property type="match status" value="1"/>
</dbReference>
<dbReference type="AlphaFoldDB" id="A0A7Z2GM76"/>
<name>A0A7Z2GM76_9BURK</name>
<protein>
    <submittedName>
        <fullName evidence="1">Type VI secretion system baseplate subunit TssF</fullName>
    </submittedName>
</protein>
<dbReference type="PANTHER" id="PTHR35370">
    <property type="entry name" value="CYTOPLASMIC PROTEIN-RELATED-RELATED"/>
    <property type="match status" value="1"/>
</dbReference>
<dbReference type="InterPro" id="IPR010272">
    <property type="entry name" value="T6SS_TssF"/>
</dbReference>
<evidence type="ECO:0000313" key="2">
    <source>
        <dbReference type="Proteomes" id="UP000433577"/>
    </source>
</evidence>
<dbReference type="EMBL" id="CP046914">
    <property type="protein sequence ID" value="QGZ64090.1"/>
    <property type="molecule type" value="Genomic_DNA"/>
</dbReference>
<accession>A0A7Z2GM76</accession>
<gene>
    <name evidence="1" type="primary">tssF</name>
    <name evidence="1" type="ORF">FAZ98_20350</name>
</gene>
<dbReference type="Pfam" id="PF05947">
    <property type="entry name" value="T6SS_TssF"/>
    <property type="match status" value="1"/>
</dbReference>
<dbReference type="Proteomes" id="UP000433577">
    <property type="component" value="Chromosome 2"/>
</dbReference>
<evidence type="ECO:0000313" key="1">
    <source>
        <dbReference type="EMBL" id="QGZ64090.1"/>
    </source>
</evidence>
<keyword evidence="2" id="KW-1185">Reference proteome</keyword>
<reference evidence="1 2" key="1">
    <citation type="submission" date="2019-12" db="EMBL/GenBank/DDBJ databases">
        <title>Paraburkholderia acidiphila 7Q-K02 sp. nov and Paraburkholderia acidisoli DHF22 sp. nov., two strains isolated from forest soil.</title>
        <authorList>
            <person name="Gao Z."/>
            <person name="Qiu L."/>
        </authorList>
    </citation>
    <scope>NUCLEOTIDE SEQUENCE [LARGE SCALE GENOMIC DNA]</scope>
    <source>
        <strain evidence="1 2">DHF22</strain>
    </source>
</reference>
<dbReference type="NCBIfam" id="TIGR03359">
    <property type="entry name" value="VI_chp_6"/>
    <property type="match status" value="1"/>
</dbReference>
<dbReference type="RefSeq" id="WP_158953192.1">
    <property type="nucleotide sequence ID" value="NZ_CP046914.1"/>
</dbReference>
<dbReference type="OrthoDB" id="9763676at2"/>
<dbReference type="PIRSF" id="PIRSF028304">
    <property type="entry name" value="UCP028304"/>
    <property type="match status" value="1"/>
</dbReference>
<proteinExistence type="predicted"/>
<dbReference type="KEGG" id="pacs:FAZ98_20350"/>
<organism evidence="1 2">
    <name type="scientific">Paraburkholderia acidisoli</name>
    <dbReference type="NCBI Taxonomy" id="2571748"/>
    <lineage>
        <taxon>Bacteria</taxon>
        <taxon>Pseudomonadati</taxon>
        <taxon>Pseudomonadota</taxon>
        <taxon>Betaproteobacteria</taxon>
        <taxon>Burkholderiales</taxon>
        <taxon>Burkholderiaceae</taxon>
        <taxon>Paraburkholderia</taxon>
    </lineage>
</organism>